<keyword evidence="2" id="KW-1185">Reference proteome</keyword>
<evidence type="ECO:0000313" key="2">
    <source>
        <dbReference type="Proteomes" id="UP000452235"/>
    </source>
</evidence>
<accession>A0A5M3YNY3</accession>
<reference evidence="1 2" key="1">
    <citation type="submission" date="2020-01" db="EMBL/GenBank/DDBJ databases">
        <title>Aspergillus terreus IFO 6365 whole genome shotgun sequence.</title>
        <authorList>
            <person name="Kanamasa S."/>
            <person name="Takahashi H."/>
        </authorList>
    </citation>
    <scope>NUCLEOTIDE SEQUENCE [LARGE SCALE GENOMIC DNA]</scope>
    <source>
        <strain evidence="1 2">IFO 6365</strain>
    </source>
</reference>
<protein>
    <submittedName>
        <fullName evidence="1">Putative ethyl tert-butyl ether degradation protein</fullName>
    </submittedName>
</protein>
<sequence>MQSLHSYLFNSLLASREIKCEKPPTPYQTSIFNRQALSILTVLFGVVSAALASDTTPMPLQSLATVFPPTAHQDAAAIEVIRNTLALCAFAIDVKDFVALSSVFTQDAIARFLILFSGIGCSGGGICTHCGEKVDLQDDAGRGSSATQQLKERKCNQIGPRAIGHEKDMNSGFVENEQKV</sequence>
<dbReference type="AlphaFoldDB" id="A0A5M3YNY3"/>
<dbReference type="OrthoDB" id="2148716at2759"/>
<gene>
    <name evidence="1" type="ORF">ATEIFO6365_0001002800</name>
</gene>
<dbReference type="Proteomes" id="UP000452235">
    <property type="component" value="Unassembled WGS sequence"/>
</dbReference>
<evidence type="ECO:0000313" key="1">
    <source>
        <dbReference type="EMBL" id="GFF11808.1"/>
    </source>
</evidence>
<organism evidence="1 2">
    <name type="scientific">Aspergillus terreus</name>
    <dbReference type="NCBI Taxonomy" id="33178"/>
    <lineage>
        <taxon>Eukaryota</taxon>
        <taxon>Fungi</taxon>
        <taxon>Dikarya</taxon>
        <taxon>Ascomycota</taxon>
        <taxon>Pezizomycotina</taxon>
        <taxon>Eurotiomycetes</taxon>
        <taxon>Eurotiomycetidae</taxon>
        <taxon>Eurotiales</taxon>
        <taxon>Aspergillaceae</taxon>
        <taxon>Aspergillus</taxon>
        <taxon>Aspergillus subgen. Circumdati</taxon>
    </lineage>
</organism>
<comment type="caution">
    <text evidence="1">The sequence shown here is derived from an EMBL/GenBank/DDBJ whole genome shotgun (WGS) entry which is preliminary data.</text>
</comment>
<name>A0A5M3YNY3_ASPTE</name>
<proteinExistence type="predicted"/>
<dbReference type="EMBL" id="BLJY01000001">
    <property type="protein sequence ID" value="GFF11808.1"/>
    <property type="molecule type" value="Genomic_DNA"/>
</dbReference>